<dbReference type="RefSeq" id="WP_394514338.1">
    <property type="nucleotide sequence ID" value="NZ_JBIGHX010000011.1"/>
</dbReference>
<keyword evidence="4" id="KW-0808">Transferase</keyword>
<sequence>MKEIGAPPALRALLWLPTPLRDLLAVLAASGAWLLDRQGCRSTLMPLLRQALACGRLKAAALSWRATFNAFQYWMDSAGVMFGPAGPTRRRGERSRFDGAPGLHEALAGGRGALLAASFHACFYFALLTRFEAPYQAFNQLPLHLVLPRRDAMLMAFIERIAALGGRRCGLIVMGDAAAAVQLSKALKRGELVLCMVDSVPDGAAVSLVTMFGRPTLLPAGFLMMASRLRAPVLTCHTERSGGAFVTRLSAPLWPAEDDGGAALGDALAAALEHNVRRRPGAWNSWLSLRQRWQMAADLTLQPES</sequence>
<keyword evidence="3" id="KW-0997">Cell inner membrane</keyword>
<dbReference type="InterPro" id="IPR004960">
    <property type="entry name" value="LipA_acyltrans"/>
</dbReference>
<dbReference type="EMBL" id="JBIGHX010000011">
    <property type="protein sequence ID" value="MFG6464776.1"/>
    <property type="molecule type" value="Genomic_DNA"/>
</dbReference>
<gene>
    <name evidence="7" type="ORF">ACG04Q_24605</name>
</gene>
<accession>A0ABW7GS33</accession>
<protein>
    <recommendedName>
        <fullName evidence="9">Lipid A biosynthesis lauroyl acyltransferase</fullName>
    </recommendedName>
</protein>
<evidence type="ECO:0000256" key="2">
    <source>
        <dbReference type="ARBA" id="ARBA00022475"/>
    </source>
</evidence>
<dbReference type="PANTHER" id="PTHR30606:SF10">
    <property type="entry name" value="PHOSPHATIDYLINOSITOL MANNOSIDE ACYLTRANSFERASE"/>
    <property type="match status" value="1"/>
</dbReference>
<evidence type="ECO:0000313" key="8">
    <source>
        <dbReference type="Proteomes" id="UP001606302"/>
    </source>
</evidence>
<evidence type="ECO:0000256" key="3">
    <source>
        <dbReference type="ARBA" id="ARBA00022519"/>
    </source>
</evidence>
<evidence type="ECO:0000256" key="5">
    <source>
        <dbReference type="ARBA" id="ARBA00023136"/>
    </source>
</evidence>
<organism evidence="7 8">
    <name type="scientific">Pelomonas lactea</name>
    <dbReference type="NCBI Taxonomy" id="3299030"/>
    <lineage>
        <taxon>Bacteria</taxon>
        <taxon>Pseudomonadati</taxon>
        <taxon>Pseudomonadota</taxon>
        <taxon>Betaproteobacteria</taxon>
        <taxon>Burkholderiales</taxon>
        <taxon>Sphaerotilaceae</taxon>
        <taxon>Roseateles</taxon>
    </lineage>
</organism>
<comment type="subcellular location">
    <subcellularLocation>
        <location evidence="1">Cell inner membrane</location>
    </subcellularLocation>
</comment>
<name>A0ABW7GS33_9BURK</name>
<comment type="caution">
    <text evidence="7">The sequence shown here is derived from an EMBL/GenBank/DDBJ whole genome shotgun (WGS) entry which is preliminary data.</text>
</comment>
<dbReference type="PANTHER" id="PTHR30606">
    <property type="entry name" value="LIPID A BIOSYNTHESIS LAUROYL ACYLTRANSFERASE"/>
    <property type="match status" value="1"/>
</dbReference>
<reference evidence="7 8" key="1">
    <citation type="submission" date="2024-08" db="EMBL/GenBank/DDBJ databases">
        <authorList>
            <person name="Lu H."/>
        </authorList>
    </citation>
    <scope>NUCLEOTIDE SEQUENCE [LARGE SCALE GENOMIC DNA]</scope>
    <source>
        <strain evidence="7 8">DXS20W</strain>
    </source>
</reference>
<evidence type="ECO:0000313" key="7">
    <source>
        <dbReference type="EMBL" id="MFG6464776.1"/>
    </source>
</evidence>
<evidence type="ECO:0000256" key="1">
    <source>
        <dbReference type="ARBA" id="ARBA00004533"/>
    </source>
</evidence>
<keyword evidence="8" id="KW-1185">Reference proteome</keyword>
<evidence type="ECO:0000256" key="6">
    <source>
        <dbReference type="ARBA" id="ARBA00023315"/>
    </source>
</evidence>
<evidence type="ECO:0000256" key="4">
    <source>
        <dbReference type="ARBA" id="ARBA00022679"/>
    </source>
</evidence>
<keyword evidence="5" id="KW-0472">Membrane</keyword>
<dbReference type="Proteomes" id="UP001606302">
    <property type="component" value="Unassembled WGS sequence"/>
</dbReference>
<keyword evidence="2" id="KW-1003">Cell membrane</keyword>
<evidence type="ECO:0008006" key="9">
    <source>
        <dbReference type="Google" id="ProtNLM"/>
    </source>
</evidence>
<dbReference type="Pfam" id="PF03279">
    <property type="entry name" value="Lip_A_acyltrans"/>
    <property type="match status" value="1"/>
</dbReference>
<keyword evidence="6" id="KW-0012">Acyltransferase</keyword>
<proteinExistence type="predicted"/>